<keyword evidence="6" id="KW-1185">Reference proteome</keyword>
<dbReference type="SMART" id="SM00226">
    <property type="entry name" value="LMWPc"/>
    <property type="match status" value="1"/>
</dbReference>
<dbReference type="InterPro" id="IPR036196">
    <property type="entry name" value="Ptyr_pPase_sf"/>
</dbReference>
<keyword evidence="2" id="KW-0378">Hydrolase</keyword>
<dbReference type="GO" id="GO:0004725">
    <property type="term" value="F:protein tyrosine phosphatase activity"/>
    <property type="evidence" value="ECO:0007669"/>
    <property type="project" value="InterPro"/>
</dbReference>
<feature type="active site" description="Nucleophile" evidence="3">
    <location>
        <position position="13"/>
    </location>
</feature>
<protein>
    <submittedName>
        <fullName evidence="5">Protein tyrosine phosphatase</fullName>
    </submittedName>
</protein>
<comment type="caution">
    <text evidence="5">The sequence shown here is derived from an EMBL/GenBank/DDBJ whole genome shotgun (WGS) entry which is preliminary data.</text>
</comment>
<feature type="active site" description="Nucleophile" evidence="3">
    <location>
        <position position="7"/>
    </location>
</feature>
<evidence type="ECO:0000313" key="6">
    <source>
        <dbReference type="Proteomes" id="UP000028713"/>
    </source>
</evidence>
<dbReference type="STRING" id="236814.IX39_09455"/>
<evidence type="ECO:0000259" key="4">
    <source>
        <dbReference type="SMART" id="SM00226"/>
    </source>
</evidence>
<feature type="domain" description="Phosphotyrosine protein phosphatase I" evidence="4">
    <location>
        <begin position="1"/>
        <end position="148"/>
    </location>
</feature>
<dbReference type="SUPFAM" id="SSF52788">
    <property type="entry name" value="Phosphotyrosine protein phosphatases I"/>
    <property type="match status" value="1"/>
</dbReference>
<dbReference type="CDD" id="cd16343">
    <property type="entry name" value="LMWPTP"/>
    <property type="match status" value="1"/>
</dbReference>
<comment type="similarity">
    <text evidence="1">Belongs to the low molecular weight phosphotyrosine protein phosphatase family.</text>
</comment>
<accession>A0A085Z8R4</accession>
<dbReference type="Gene3D" id="3.40.50.2300">
    <property type="match status" value="1"/>
</dbReference>
<dbReference type="Proteomes" id="UP000028713">
    <property type="component" value="Unassembled WGS sequence"/>
</dbReference>
<dbReference type="eggNOG" id="COG0394">
    <property type="taxonomic scope" value="Bacteria"/>
</dbReference>
<dbReference type="PANTHER" id="PTHR47439">
    <property type="entry name" value="LOW MOLECULAR WEIGHT PHOSPHOTYROSINE PROTEIN PHOSPHATASE-RELATED"/>
    <property type="match status" value="1"/>
</dbReference>
<dbReference type="PANTHER" id="PTHR47439:SF1">
    <property type="entry name" value="ACID PHOSPHATASE"/>
    <property type="match status" value="1"/>
</dbReference>
<evidence type="ECO:0000256" key="3">
    <source>
        <dbReference type="PIRSR" id="PIRSR617867-1"/>
    </source>
</evidence>
<proteinExistence type="inferred from homology"/>
<dbReference type="EMBL" id="JPRP01000001">
    <property type="protein sequence ID" value="KFF00828.1"/>
    <property type="molecule type" value="Genomic_DNA"/>
</dbReference>
<organism evidence="5 6">
    <name type="scientific">Chryseobacterium formosense</name>
    <dbReference type="NCBI Taxonomy" id="236814"/>
    <lineage>
        <taxon>Bacteria</taxon>
        <taxon>Pseudomonadati</taxon>
        <taxon>Bacteroidota</taxon>
        <taxon>Flavobacteriia</taxon>
        <taxon>Flavobacteriales</taxon>
        <taxon>Weeksellaceae</taxon>
        <taxon>Chryseobacterium group</taxon>
        <taxon>Chryseobacterium</taxon>
    </lineage>
</organism>
<dbReference type="InterPro" id="IPR052995">
    <property type="entry name" value="LMW-PTP"/>
</dbReference>
<sequence>MKILMVCLGNICRSPLAEGIMKSKLPENFQVDSAGTINMHEGSRPDKRSIEVASKNGIDITSQCSRPIQPSDLDEYDKIFCMDKNNLRDVLSLAKTDQQKSKVSLLMQDLLNLKHFPLEVPDPYWSGSEGFDQVFSQIDEACEIISKTILKSQTQPKS</sequence>
<dbReference type="InterPro" id="IPR017867">
    <property type="entry name" value="Tyr_phospatase_low_mol_wt"/>
</dbReference>
<feature type="active site" description="Proton donor" evidence="3">
    <location>
        <position position="122"/>
    </location>
</feature>
<dbReference type="PRINTS" id="PR00719">
    <property type="entry name" value="LMWPTPASE"/>
</dbReference>
<dbReference type="Pfam" id="PF01451">
    <property type="entry name" value="LMWPc"/>
    <property type="match status" value="1"/>
</dbReference>
<dbReference type="OrthoDB" id="9784339at2"/>
<gene>
    <name evidence="5" type="ORF">IX39_09455</name>
</gene>
<evidence type="ECO:0000256" key="1">
    <source>
        <dbReference type="ARBA" id="ARBA00011063"/>
    </source>
</evidence>
<dbReference type="InterPro" id="IPR023485">
    <property type="entry name" value="Ptyr_pPase"/>
</dbReference>
<name>A0A085Z8R4_9FLAO</name>
<dbReference type="AlphaFoldDB" id="A0A085Z8R4"/>
<reference evidence="5 6" key="1">
    <citation type="submission" date="2014-07" db="EMBL/GenBank/DDBJ databases">
        <title>Genome of Chryseobacterium formosense LMG 24722.</title>
        <authorList>
            <person name="Pipes S.E."/>
            <person name="Stropko S.J."/>
            <person name="Newman J.D."/>
        </authorList>
    </citation>
    <scope>NUCLEOTIDE SEQUENCE [LARGE SCALE GENOMIC DNA]</scope>
    <source>
        <strain evidence="5 6">LMG 24722</strain>
    </source>
</reference>
<dbReference type="RefSeq" id="WP_034675576.1">
    <property type="nucleotide sequence ID" value="NZ_FPAP01000001.1"/>
</dbReference>
<evidence type="ECO:0000256" key="2">
    <source>
        <dbReference type="ARBA" id="ARBA00022801"/>
    </source>
</evidence>
<evidence type="ECO:0000313" key="5">
    <source>
        <dbReference type="EMBL" id="KFF00828.1"/>
    </source>
</evidence>